<evidence type="ECO:0000256" key="5">
    <source>
        <dbReference type="ARBA" id="ARBA00023136"/>
    </source>
</evidence>
<keyword evidence="4 6" id="KW-1133">Transmembrane helix</keyword>
<evidence type="ECO:0000313" key="8">
    <source>
        <dbReference type="Proteomes" id="UP000824160"/>
    </source>
</evidence>
<dbReference type="PANTHER" id="PTHR10057">
    <property type="entry name" value="PERIPHERAL-TYPE BENZODIAZEPINE RECEPTOR"/>
    <property type="match status" value="1"/>
</dbReference>
<comment type="similarity">
    <text evidence="2">Belongs to the TspO/BZRP family.</text>
</comment>
<reference evidence="7" key="2">
    <citation type="journal article" date="2021" name="PeerJ">
        <title>Extensive microbial diversity within the chicken gut microbiome revealed by metagenomics and culture.</title>
        <authorList>
            <person name="Gilroy R."/>
            <person name="Ravi A."/>
            <person name="Getino M."/>
            <person name="Pursley I."/>
            <person name="Horton D.L."/>
            <person name="Alikhan N.F."/>
            <person name="Baker D."/>
            <person name="Gharbi K."/>
            <person name="Hall N."/>
            <person name="Watson M."/>
            <person name="Adriaenssens E.M."/>
            <person name="Foster-Nyarko E."/>
            <person name="Jarju S."/>
            <person name="Secka A."/>
            <person name="Antonio M."/>
            <person name="Oren A."/>
            <person name="Chaudhuri R.R."/>
            <person name="La Ragione R."/>
            <person name="Hildebrand F."/>
            <person name="Pallen M.J."/>
        </authorList>
    </citation>
    <scope>NUCLEOTIDE SEQUENCE</scope>
    <source>
        <strain evidence="7">ChiBcec7-5410</strain>
    </source>
</reference>
<sequence length="155" mass="17311">MIRLKLLLQSLLLPLGVGLVSFLAAGGSGNVRSFYQLLPKPEFALPGWLFSWVWTALYLMMGTSDYLARTAVSADGSARKVYLFQLLLNGLWMPVFFRACWFGWALILIGLIALSLVTLILMLRRSAPLAGWLLVPYLVFMLYAGYLNYAIIALT</sequence>
<evidence type="ECO:0000256" key="4">
    <source>
        <dbReference type="ARBA" id="ARBA00022989"/>
    </source>
</evidence>
<evidence type="ECO:0000256" key="3">
    <source>
        <dbReference type="ARBA" id="ARBA00022692"/>
    </source>
</evidence>
<dbReference type="CDD" id="cd15904">
    <property type="entry name" value="TSPO_MBR"/>
    <property type="match status" value="1"/>
</dbReference>
<proteinExistence type="inferred from homology"/>
<dbReference type="InterPro" id="IPR004307">
    <property type="entry name" value="TspO_MBR"/>
</dbReference>
<keyword evidence="3 6" id="KW-0812">Transmembrane</keyword>
<dbReference type="Pfam" id="PF03073">
    <property type="entry name" value="TspO_MBR"/>
    <property type="match status" value="1"/>
</dbReference>
<feature type="transmembrane region" description="Helical" evidence="6">
    <location>
        <begin position="81"/>
        <end position="97"/>
    </location>
</feature>
<evidence type="ECO:0000313" key="7">
    <source>
        <dbReference type="EMBL" id="HIT95020.1"/>
    </source>
</evidence>
<dbReference type="Gene3D" id="1.20.1260.100">
    <property type="entry name" value="TspO/MBR protein"/>
    <property type="match status" value="1"/>
</dbReference>
<comment type="subcellular location">
    <subcellularLocation>
        <location evidence="1">Membrane</location>
        <topology evidence="1">Multi-pass membrane protein</topology>
    </subcellularLocation>
</comment>
<dbReference type="EMBL" id="DVLW01000206">
    <property type="protein sequence ID" value="HIT95020.1"/>
    <property type="molecule type" value="Genomic_DNA"/>
</dbReference>
<protein>
    <submittedName>
        <fullName evidence="7">Tryptophan-rich sensory protein</fullName>
    </submittedName>
</protein>
<dbReference type="FunFam" id="1.20.1260.100:FF:000001">
    <property type="entry name" value="translocator protein 2"/>
    <property type="match status" value="1"/>
</dbReference>
<gene>
    <name evidence="7" type="ORF">IAC43_07525</name>
</gene>
<evidence type="ECO:0000256" key="6">
    <source>
        <dbReference type="SAM" id="Phobius"/>
    </source>
</evidence>
<dbReference type="AlphaFoldDB" id="A0A9D1KSC9"/>
<reference evidence="7" key="1">
    <citation type="submission" date="2020-10" db="EMBL/GenBank/DDBJ databases">
        <authorList>
            <person name="Gilroy R."/>
        </authorList>
    </citation>
    <scope>NUCLEOTIDE SEQUENCE</scope>
    <source>
        <strain evidence="7">ChiBcec7-5410</strain>
    </source>
</reference>
<dbReference type="PIRSF" id="PIRSF005859">
    <property type="entry name" value="PBR"/>
    <property type="match status" value="1"/>
</dbReference>
<evidence type="ECO:0000256" key="2">
    <source>
        <dbReference type="ARBA" id="ARBA00007524"/>
    </source>
</evidence>
<dbReference type="PANTHER" id="PTHR10057:SF0">
    <property type="entry name" value="TRANSLOCATOR PROTEIN"/>
    <property type="match status" value="1"/>
</dbReference>
<dbReference type="GO" id="GO:0033013">
    <property type="term" value="P:tetrapyrrole metabolic process"/>
    <property type="evidence" value="ECO:0007669"/>
    <property type="project" value="UniProtKB-ARBA"/>
</dbReference>
<evidence type="ECO:0000256" key="1">
    <source>
        <dbReference type="ARBA" id="ARBA00004141"/>
    </source>
</evidence>
<feature type="transmembrane region" description="Helical" evidence="6">
    <location>
        <begin position="103"/>
        <end position="123"/>
    </location>
</feature>
<dbReference type="GO" id="GO:0016020">
    <property type="term" value="C:membrane"/>
    <property type="evidence" value="ECO:0007669"/>
    <property type="project" value="UniProtKB-SubCell"/>
</dbReference>
<feature type="transmembrane region" description="Helical" evidence="6">
    <location>
        <begin position="43"/>
        <end position="60"/>
    </location>
</feature>
<organism evidence="7 8">
    <name type="scientific">Candidatus Faecivivens stercoripullorum</name>
    <dbReference type="NCBI Taxonomy" id="2840805"/>
    <lineage>
        <taxon>Bacteria</taxon>
        <taxon>Bacillati</taxon>
        <taxon>Bacillota</taxon>
        <taxon>Clostridia</taxon>
        <taxon>Eubacteriales</taxon>
        <taxon>Oscillospiraceae</taxon>
        <taxon>Oscillospiraceae incertae sedis</taxon>
        <taxon>Candidatus Faecivivens</taxon>
    </lineage>
</organism>
<feature type="transmembrane region" description="Helical" evidence="6">
    <location>
        <begin position="130"/>
        <end position="152"/>
    </location>
</feature>
<comment type="caution">
    <text evidence="7">The sequence shown here is derived from an EMBL/GenBank/DDBJ whole genome shotgun (WGS) entry which is preliminary data.</text>
</comment>
<name>A0A9D1KSC9_9FIRM</name>
<keyword evidence="5 6" id="KW-0472">Membrane</keyword>
<accession>A0A9D1KSC9</accession>
<dbReference type="InterPro" id="IPR038330">
    <property type="entry name" value="TspO/MBR-related_sf"/>
</dbReference>
<dbReference type="Proteomes" id="UP000824160">
    <property type="component" value="Unassembled WGS sequence"/>
</dbReference>